<reference evidence="2 3" key="1">
    <citation type="journal article" date="2024" name="bioRxiv">
        <title>A reference genome for Trichogramma kaykai: A tiny desert-dwelling parasitoid wasp with competing sex-ratio distorters.</title>
        <authorList>
            <person name="Culotta J."/>
            <person name="Lindsey A.R."/>
        </authorList>
    </citation>
    <scope>NUCLEOTIDE SEQUENCE [LARGE SCALE GENOMIC DNA]</scope>
    <source>
        <strain evidence="2 3">KSX58</strain>
    </source>
</reference>
<evidence type="ECO:0000313" key="3">
    <source>
        <dbReference type="Proteomes" id="UP001627154"/>
    </source>
</evidence>
<dbReference type="EMBL" id="JBJJXI010000112">
    <property type="protein sequence ID" value="KAL3391059.1"/>
    <property type="molecule type" value="Genomic_DNA"/>
</dbReference>
<keyword evidence="1" id="KW-0732">Signal</keyword>
<feature type="chain" id="PRO_5044745080" description="Secreted protein" evidence="1">
    <location>
        <begin position="17"/>
        <end position="186"/>
    </location>
</feature>
<dbReference type="AlphaFoldDB" id="A0ABD2WEB1"/>
<sequence>MSIFLSLIWISRYCAGGSSGDTLSWLVVSSCSAKMLDAFLVRRLGAAARKVSRAIGDARRTTIALSRRASGRTHALAELDEVFDGSARPAVHGRTEMTWGLRRSSCSALSMLSAVVMSGVETDAGIPVTRTSQESTVGVEQVGGTSASRTVEVNTVILFCSSDSISLLSFCLCRSSFNSPDTRLSN</sequence>
<feature type="signal peptide" evidence="1">
    <location>
        <begin position="1"/>
        <end position="16"/>
    </location>
</feature>
<accession>A0ABD2WEB1</accession>
<proteinExistence type="predicted"/>
<comment type="caution">
    <text evidence="2">The sequence shown here is derived from an EMBL/GenBank/DDBJ whole genome shotgun (WGS) entry which is preliminary data.</text>
</comment>
<gene>
    <name evidence="2" type="ORF">TKK_014125</name>
</gene>
<name>A0ABD2WEB1_9HYME</name>
<protein>
    <recommendedName>
        <fullName evidence="4">Secreted protein</fullName>
    </recommendedName>
</protein>
<evidence type="ECO:0000313" key="2">
    <source>
        <dbReference type="EMBL" id="KAL3391059.1"/>
    </source>
</evidence>
<organism evidence="2 3">
    <name type="scientific">Trichogramma kaykai</name>
    <dbReference type="NCBI Taxonomy" id="54128"/>
    <lineage>
        <taxon>Eukaryota</taxon>
        <taxon>Metazoa</taxon>
        <taxon>Ecdysozoa</taxon>
        <taxon>Arthropoda</taxon>
        <taxon>Hexapoda</taxon>
        <taxon>Insecta</taxon>
        <taxon>Pterygota</taxon>
        <taxon>Neoptera</taxon>
        <taxon>Endopterygota</taxon>
        <taxon>Hymenoptera</taxon>
        <taxon>Apocrita</taxon>
        <taxon>Proctotrupomorpha</taxon>
        <taxon>Chalcidoidea</taxon>
        <taxon>Trichogrammatidae</taxon>
        <taxon>Trichogramma</taxon>
    </lineage>
</organism>
<dbReference type="Proteomes" id="UP001627154">
    <property type="component" value="Unassembled WGS sequence"/>
</dbReference>
<keyword evidence="3" id="KW-1185">Reference proteome</keyword>
<evidence type="ECO:0000256" key="1">
    <source>
        <dbReference type="SAM" id="SignalP"/>
    </source>
</evidence>
<evidence type="ECO:0008006" key="4">
    <source>
        <dbReference type="Google" id="ProtNLM"/>
    </source>
</evidence>